<dbReference type="EMBL" id="RHHS01000010">
    <property type="protein sequence ID" value="RNB60246.1"/>
    <property type="molecule type" value="Genomic_DNA"/>
</dbReference>
<reference evidence="1 2" key="1">
    <citation type="submission" date="2018-10" db="EMBL/GenBank/DDBJ databases">
        <title>Phylogenomics of Brevibacillus.</title>
        <authorList>
            <person name="Dunlap C."/>
        </authorList>
    </citation>
    <scope>NUCLEOTIDE SEQUENCE [LARGE SCALE GENOMIC DNA]</scope>
    <source>
        <strain evidence="1 2">DSM 100115</strain>
    </source>
</reference>
<evidence type="ECO:0000313" key="1">
    <source>
        <dbReference type="EMBL" id="RNB60246.1"/>
    </source>
</evidence>
<dbReference type="AlphaFoldDB" id="A0A3M8B9Y3"/>
<dbReference type="OrthoDB" id="2085833at2"/>
<comment type="caution">
    <text evidence="1">The sequence shown here is derived from an EMBL/GenBank/DDBJ whole genome shotgun (WGS) entry which is preliminary data.</text>
</comment>
<organism evidence="1 2">
    <name type="scientific">Brevibacillus gelatini</name>
    <dbReference type="NCBI Taxonomy" id="1655277"/>
    <lineage>
        <taxon>Bacteria</taxon>
        <taxon>Bacillati</taxon>
        <taxon>Bacillota</taxon>
        <taxon>Bacilli</taxon>
        <taxon>Bacillales</taxon>
        <taxon>Paenibacillaceae</taxon>
        <taxon>Brevibacillus</taxon>
    </lineage>
</organism>
<dbReference type="Proteomes" id="UP000268829">
    <property type="component" value="Unassembled WGS sequence"/>
</dbReference>
<accession>A0A3M8B9Y3</accession>
<keyword evidence="2" id="KW-1185">Reference proteome</keyword>
<protein>
    <submittedName>
        <fullName evidence="1">Uncharacterized protein</fullName>
    </submittedName>
</protein>
<name>A0A3M8B9Y3_9BACL</name>
<dbReference type="RefSeq" id="WP_122903248.1">
    <property type="nucleotide sequence ID" value="NZ_RHHS01000010.1"/>
</dbReference>
<sequence length="281" mass="32508">MKTHVILTEHMNLVDTVNGKYYYKGYFVPDIDIAYGWEKALKGELSAEEKTWFRQLADHELAESKMMQEGLPYRDINYFKDGTINESTKGAHELAPPQPGGFPGQNFEVGKLNSNFEQARERIKNINWENNGMDKPSYAILVTEFIRRGNIFLDFNSKDDNRRAVFNAAEIINFDTPAHIKEECNGVVNANVDWVTEYLCAFYLEWAYVVDKQVPIALKFHDLYDPIIKLFERGGRISYHHNELVCGKHAWPRNSGKITRELPPQDIRDKVLDALDDENIE</sequence>
<proteinExistence type="predicted"/>
<gene>
    <name evidence="1" type="ORF">EDM57_02780</name>
</gene>
<evidence type="ECO:0000313" key="2">
    <source>
        <dbReference type="Proteomes" id="UP000268829"/>
    </source>
</evidence>